<evidence type="ECO:0000259" key="2">
    <source>
        <dbReference type="Pfam" id="PF07670"/>
    </source>
</evidence>
<feature type="transmembrane region" description="Helical" evidence="1">
    <location>
        <begin position="284"/>
        <end position="305"/>
    </location>
</feature>
<keyword evidence="1" id="KW-0472">Membrane</keyword>
<feature type="transmembrane region" description="Helical" evidence="1">
    <location>
        <begin position="222"/>
        <end position="242"/>
    </location>
</feature>
<dbReference type="GeneID" id="78085828"/>
<dbReference type="eggNOG" id="COG3366">
    <property type="taxonomic scope" value="Bacteria"/>
</dbReference>
<feature type="transmembrane region" description="Helical" evidence="1">
    <location>
        <begin position="128"/>
        <end position="150"/>
    </location>
</feature>
<keyword evidence="4" id="KW-1185">Reference proteome</keyword>
<feature type="transmembrane region" description="Helical" evidence="1">
    <location>
        <begin position="64"/>
        <end position="85"/>
    </location>
</feature>
<reference evidence="3 4" key="1">
    <citation type="submission" date="2010-10" db="EMBL/GenBank/DDBJ databases">
        <authorList>
            <consortium name="The Broad Institute Genome Sequencing Platform"/>
            <person name="Ward D."/>
            <person name="Earl A."/>
            <person name="Feldgarden M."/>
            <person name="Young S.K."/>
            <person name="Gargeya S."/>
            <person name="Zeng Q."/>
            <person name="Alvarado L."/>
            <person name="Berlin A."/>
            <person name="Bochicchio J."/>
            <person name="Chapman S.B."/>
            <person name="Chen Z."/>
            <person name="Freedman E."/>
            <person name="Gellesch M."/>
            <person name="Goldberg J."/>
            <person name="Griggs A."/>
            <person name="Gujja S."/>
            <person name="Heilman E."/>
            <person name="Heiman D."/>
            <person name="Howarth C."/>
            <person name="Mehta T."/>
            <person name="Neiman D."/>
            <person name="Pearson M."/>
            <person name="Roberts A."/>
            <person name="Saif S."/>
            <person name="Shea T."/>
            <person name="Shenoy N."/>
            <person name="Sisk P."/>
            <person name="Stolte C."/>
            <person name="Sykes S."/>
            <person name="White J."/>
            <person name="Yandava C."/>
            <person name="Allen-Vercoe E."/>
            <person name="Sibley C."/>
            <person name="Ambrose C.E."/>
            <person name="Strauss J."/>
            <person name="Daigneault M."/>
            <person name="Haas B."/>
            <person name="Nusbaum C."/>
            <person name="Birren B."/>
        </authorList>
    </citation>
    <scope>NUCLEOTIDE SEQUENCE [LARGE SCALE GENOMIC DNA]</scope>
    <source>
        <strain evidence="3 4">3_1_6</strain>
    </source>
</reference>
<reference evidence="3 4" key="2">
    <citation type="submission" date="2013-04" db="EMBL/GenBank/DDBJ databases">
        <title>The Genome Sequence of Bilophila wadsworthia 3_1_6.</title>
        <authorList>
            <consortium name="The Broad Institute Genomics Platform"/>
            <person name="Earl A."/>
            <person name="Ward D."/>
            <person name="Feldgarden M."/>
            <person name="Gevers D."/>
            <person name="Sibley C."/>
            <person name="Strauss J."/>
            <person name="Allen-Vercoe E."/>
            <person name="Walker B."/>
            <person name="Young S."/>
            <person name="Zeng Q."/>
            <person name="Gargeya S."/>
            <person name="Fitzgerald M."/>
            <person name="Haas B."/>
            <person name="Abouelleil A."/>
            <person name="Allen A.W."/>
            <person name="Alvarado L."/>
            <person name="Arachchi H.M."/>
            <person name="Berlin A.M."/>
            <person name="Chapman S.B."/>
            <person name="Gainer-Dewar J."/>
            <person name="Goldberg J."/>
            <person name="Griggs A."/>
            <person name="Gujja S."/>
            <person name="Hansen M."/>
            <person name="Howarth C."/>
            <person name="Imamovic A."/>
            <person name="Ireland A."/>
            <person name="Larimer J."/>
            <person name="McCowan C."/>
            <person name="Murphy C."/>
            <person name="Pearson M."/>
            <person name="Poon T.W."/>
            <person name="Priest M."/>
            <person name="Roberts A."/>
            <person name="Saif S."/>
            <person name="Shea T."/>
            <person name="Sisk P."/>
            <person name="Sykes S."/>
            <person name="Wortman J."/>
            <person name="Nusbaum C."/>
            <person name="Birren B."/>
        </authorList>
    </citation>
    <scope>NUCLEOTIDE SEQUENCE [LARGE SCALE GENOMIC DNA]</scope>
    <source>
        <strain evidence="3 4">3_1_6</strain>
    </source>
</reference>
<gene>
    <name evidence="3" type="ORF">HMPREF0179_00686</name>
</gene>
<dbReference type="EMBL" id="ADCP02000001">
    <property type="protein sequence ID" value="EFV45510.1"/>
    <property type="molecule type" value="Genomic_DNA"/>
</dbReference>
<dbReference type="OrthoDB" id="9797308at2"/>
<keyword evidence="1" id="KW-1133">Transmembrane helix</keyword>
<keyword evidence="1" id="KW-0812">Transmembrane</keyword>
<dbReference type="InterPro" id="IPR011642">
    <property type="entry name" value="Gate_dom"/>
</dbReference>
<dbReference type="AlphaFoldDB" id="E5Y3C5"/>
<accession>E5Y3C5</accession>
<evidence type="ECO:0000313" key="4">
    <source>
        <dbReference type="Proteomes" id="UP000006034"/>
    </source>
</evidence>
<dbReference type="Pfam" id="PF07670">
    <property type="entry name" value="Gate"/>
    <property type="match status" value="1"/>
</dbReference>
<feature type="transmembrane region" description="Helical" evidence="1">
    <location>
        <begin position="170"/>
        <end position="191"/>
    </location>
</feature>
<dbReference type="RefSeq" id="WP_005024999.1">
    <property type="nucleotide sequence ID" value="NZ_KE150238.1"/>
</dbReference>
<feature type="domain" description="Nucleoside transporter/FeoB GTPase Gate" evidence="2">
    <location>
        <begin position="180"/>
        <end position="268"/>
    </location>
</feature>
<dbReference type="HOGENOM" id="CLU_062018_0_0_7"/>
<dbReference type="Proteomes" id="UP000006034">
    <property type="component" value="Unassembled WGS sequence"/>
</dbReference>
<dbReference type="STRING" id="563192.HMPREF0179_00686"/>
<feature type="transmembrane region" description="Helical" evidence="1">
    <location>
        <begin position="97"/>
        <end position="116"/>
    </location>
</feature>
<organism evidence="3 4">
    <name type="scientific">Bilophila wadsworthia (strain 3_1_6)</name>
    <dbReference type="NCBI Taxonomy" id="563192"/>
    <lineage>
        <taxon>Bacteria</taxon>
        <taxon>Pseudomonadati</taxon>
        <taxon>Thermodesulfobacteriota</taxon>
        <taxon>Desulfovibrionia</taxon>
        <taxon>Desulfovibrionales</taxon>
        <taxon>Desulfovibrionaceae</taxon>
        <taxon>Bilophila</taxon>
    </lineage>
</organism>
<comment type="caution">
    <text evidence="3">The sequence shown here is derived from an EMBL/GenBank/DDBJ whole genome shotgun (WGS) entry which is preliminary data.</text>
</comment>
<proteinExistence type="predicted"/>
<sequence>MTSHLLKTLREVLMDAVHVSFDFFKVLIPISIAMKILAELDWIRYLALPLEPVMQLTGLPADLGIAWATGIMVNFYSALIVFIGLLPGLPPLTTEQVTTLAVMMLIAHSIPAEGRIAAQCGVSFIGQAVIRLVVAVIGGVIVHTSCQAFGWLDTPARIVFTPSPDVNLLWWALGEVRNLVSIFCVIFFVMLLQRFLRYLKVADLVGRALAPALRVLGMRPAAATAMIVGVITGIVYASGVILKEVRSGEMSRHDVFSCMTLMGLAHAIIEDTCLMLLIGAHIGGIFFLRLALAFVTCAMINILYLRFRGDAREPETAPNEVS</sequence>
<evidence type="ECO:0000256" key="1">
    <source>
        <dbReference type="SAM" id="Phobius"/>
    </source>
</evidence>
<name>E5Y3C5_BILW3</name>
<protein>
    <recommendedName>
        <fullName evidence="2">Nucleoside transporter/FeoB GTPase Gate domain-containing protein</fullName>
    </recommendedName>
</protein>
<evidence type="ECO:0000313" key="3">
    <source>
        <dbReference type="EMBL" id="EFV45510.1"/>
    </source>
</evidence>